<accession>A0A6M3L9R3</accession>
<proteinExistence type="predicted"/>
<organism evidence="1">
    <name type="scientific">viral metagenome</name>
    <dbReference type="NCBI Taxonomy" id="1070528"/>
    <lineage>
        <taxon>unclassified sequences</taxon>
        <taxon>metagenomes</taxon>
        <taxon>organismal metagenomes</taxon>
    </lineage>
</organism>
<evidence type="ECO:0000313" key="1">
    <source>
        <dbReference type="EMBL" id="QJA91606.1"/>
    </source>
</evidence>
<name>A0A6M3L9R3_9ZZZZ</name>
<reference evidence="1" key="1">
    <citation type="submission" date="2020-03" db="EMBL/GenBank/DDBJ databases">
        <title>The deep terrestrial virosphere.</title>
        <authorList>
            <person name="Holmfeldt K."/>
            <person name="Nilsson E."/>
            <person name="Simone D."/>
            <person name="Lopez-Fernandez M."/>
            <person name="Wu X."/>
            <person name="de Brujin I."/>
            <person name="Lundin D."/>
            <person name="Andersson A."/>
            <person name="Bertilsson S."/>
            <person name="Dopson M."/>
        </authorList>
    </citation>
    <scope>NUCLEOTIDE SEQUENCE</scope>
    <source>
        <strain evidence="1">MM415B03316</strain>
    </source>
</reference>
<dbReference type="AlphaFoldDB" id="A0A6M3L9R3"/>
<protein>
    <submittedName>
        <fullName evidence="1">Uncharacterized protein</fullName>
    </submittedName>
</protein>
<gene>
    <name evidence="1" type="ORF">MM415B03316_0011</name>
</gene>
<sequence>MIILRDERYSQEACTFESYDEMINELRALCELNHWEFTEPDIKDIQYEEL</sequence>
<dbReference type="EMBL" id="MT142999">
    <property type="protein sequence ID" value="QJA91606.1"/>
    <property type="molecule type" value="Genomic_DNA"/>
</dbReference>